<dbReference type="InterPro" id="IPR015943">
    <property type="entry name" value="WD40/YVTN_repeat-like_dom_sf"/>
</dbReference>
<keyword evidence="3 6" id="KW-0853">WD repeat</keyword>
<evidence type="ECO:0000256" key="2">
    <source>
        <dbReference type="ARBA" id="ARBA00022448"/>
    </source>
</evidence>
<dbReference type="InterPro" id="IPR001680">
    <property type="entry name" value="WD40_rpt"/>
</dbReference>
<dbReference type="SUPFAM" id="SSF50978">
    <property type="entry name" value="WD40 repeat-like"/>
    <property type="match status" value="1"/>
</dbReference>
<organism evidence="7">
    <name type="scientific">Opuntia streptacantha</name>
    <name type="common">Prickly pear cactus</name>
    <name type="synonym">Opuntia cardona</name>
    <dbReference type="NCBI Taxonomy" id="393608"/>
    <lineage>
        <taxon>Eukaryota</taxon>
        <taxon>Viridiplantae</taxon>
        <taxon>Streptophyta</taxon>
        <taxon>Embryophyta</taxon>
        <taxon>Tracheophyta</taxon>
        <taxon>Spermatophyta</taxon>
        <taxon>Magnoliopsida</taxon>
        <taxon>eudicotyledons</taxon>
        <taxon>Gunneridae</taxon>
        <taxon>Pentapetalae</taxon>
        <taxon>Caryophyllales</taxon>
        <taxon>Cactineae</taxon>
        <taxon>Cactaceae</taxon>
        <taxon>Opuntioideae</taxon>
        <taxon>Opuntia</taxon>
    </lineage>
</organism>
<dbReference type="Gene3D" id="2.130.10.10">
    <property type="entry name" value="YVTN repeat-like/Quinoprotein amine dehydrogenase"/>
    <property type="match status" value="1"/>
</dbReference>
<dbReference type="GO" id="GO:0006606">
    <property type="term" value="P:protein import into nucleus"/>
    <property type="evidence" value="ECO:0007669"/>
    <property type="project" value="TreeGrafter"/>
</dbReference>
<accession>A0A7C9A6J4</accession>
<evidence type="ECO:0000256" key="6">
    <source>
        <dbReference type="PROSITE-ProRule" id="PRU00221"/>
    </source>
</evidence>
<dbReference type="PANTHER" id="PTHR11024:SF20">
    <property type="entry name" value="PROTEIN TRANSPORT PROTEIN SEC13 HOMOLOG B"/>
    <property type="match status" value="1"/>
</dbReference>
<comment type="similarity">
    <text evidence="1">Belongs to the WD repeat SEC13 family.</text>
</comment>
<keyword evidence="4" id="KW-0677">Repeat</keyword>
<evidence type="ECO:0000313" key="7">
    <source>
        <dbReference type="EMBL" id="MBA4659011.1"/>
    </source>
</evidence>
<reference evidence="7" key="2">
    <citation type="submission" date="2020-07" db="EMBL/GenBank/DDBJ databases">
        <authorList>
            <person name="Vera ALvarez R."/>
            <person name="Arias-Moreno D.M."/>
            <person name="Jimenez-Jacinto V."/>
            <person name="Jimenez-Bremont J.F."/>
            <person name="Swaminathan K."/>
            <person name="Moose S.P."/>
            <person name="Guerrero-Gonzalez M.L."/>
            <person name="Marino-Ramirez L."/>
            <person name="Landsman D."/>
            <person name="Rodriguez-Kessler M."/>
            <person name="Delgado-Sanchez P."/>
        </authorList>
    </citation>
    <scope>NUCLEOTIDE SEQUENCE</scope>
    <source>
        <tissue evidence="7">Cladode</tissue>
    </source>
</reference>
<dbReference type="AlphaFoldDB" id="A0A7C9A6J4"/>
<protein>
    <submittedName>
        <fullName evidence="7">Uncharacterized protein</fullName>
    </submittedName>
</protein>
<dbReference type="SMART" id="SM00320">
    <property type="entry name" value="WD40"/>
    <property type="match status" value="4"/>
</dbReference>
<dbReference type="GO" id="GO:0031080">
    <property type="term" value="C:nuclear pore outer ring"/>
    <property type="evidence" value="ECO:0007669"/>
    <property type="project" value="TreeGrafter"/>
</dbReference>
<evidence type="ECO:0000256" key="1">
    <source>
        <dbReference type="ARBA" id="ARBA00010102"/>
    </source>
</evidence>
<dbReference type="GO" id="GO:0005198">
    <property type="term" value="F:structural molecule activity"/>
    <property type="evidence" value="ECO:0007669"/>
    <property type="project" value="InterPro"/>
</dbReference>
<dbReference type="InterPro" id="IPR037363">
    <property type="entry name" value="Sec13/Seh1_fam"/>
</dbReference>
<evidence type="ECO:0000256" key="3">
    <source>
        <dbReference type="ARBA" id="ARBA00022574"/>
    </source>
</evidence>
<dbReference type="PROSITE" id="PS50082">
    <property type="entry name" value="WD_REPEATS_2"/>
    <property type="match status" value="1"/>
</dbReference>
<evidence type="ECO:0000256" key="5">
    <source>
        <dbReference type="ARBA" id="ARBA00022927"/>
    </source>
</evidence>
<feature type="repeat" description="WD" evidence="6">
    <location>
        <begin position="52"/>
        <end position="86"/>
    </location>
</feature>
<proteinExistence type="inferred from homology"/>
<dbReference type="Pfam" id="PF00400">
    <property type="entry name" value="WD40"/>
    <property type="match status" value="3"/>
</dbReference>
<dbReference type="InterPro" id="IPR036322">
    <property type="entry name" value="WD40_repeat_dom_sf"/>
</dbReference>
<sequence length="587" mass="65257">MLVEKIETRHGTMVHDVKWDYSGNRLAIASSDAVVKIMGLSHNSELQLLATLTGHQGPVRQLAWGHPKFGSILASCSGEGRVIIWKEGNQNEWKEFRVFDEHKSSVSCISWAPHELGLCLACGSSDGSILVLTARSDGGWDTKLVSNAHPGGVTSLSWAPATVQNGSELHNLVHKLASGGCDNTMKVWKLCNGTWKMDCYPEVQMHSDSERDLASAPIVGLPKVTIPSTLDRASVTTGEGRYNRWQFEEDELLIRAWLDSYKDTNVGDDQKMMSFWNRVLKYFEENRRGGVPRTETMLIKRFYRTSVAVKKFVECYDQACQQCQSETDKKGIMAAAHKLYKSQNGGRRFNLVHAWIRLKDEPKWKAHANLLSCEDYPALFASPDTLTNRNIGSSKVCDNGFAAQSCWPNHVEKLTSTGYGNTMKVSAVCNRTQKPDCSAATQTQLDEPIGRAYVNLSPCGGDSKRMKVSGPGARMSLSNPDVPKSRGVFVEVCDIDSVVKPLNSVVKPLESKVESKGQGKSKGVLVKELHAIKSAELKKASALEELARTKQMEIDMQVIFKDTSSMNKEQLQFHVRLVQQLKQKYLL</sequence>
<dbReference type="GO" id="GO:0030127">
    <property type="term" value="C:COPII vesicle coat"/>
    <property type="evidence" value="ECO:0007669"/>
    <property type="project" value="TreeGrafter"/>
</dbReference>
<dbReference type="GO" id="GO:0090114">
    <property type="term" value="P:COPII-coated vesicle budding"/>
    <property type="evidence" value="ECO:0007669"/>
    <property type="project" value="TreeGrafter"/>
</dbReference>
<keyword evidence="2" id="KW-0813">Transport</keyword>
<reference evidence="7" key="1">
    <citation type="journal article" date="2013" name="J. Plant Res.">
        <title>Effect of fungi and light on seed germination of three Opuntia species from semiarid lands of central Mexico.</title>
        <authorList>
            <person name="Delgado-Sanchez P."/>
            <person name="Jimenez-Bremont J.F."/>
            <person name="Guerrero-Gonzalez Mde L."/>
            <person name="Flores J."/>
        </authorList>
    </citation>
    <scope>NUCLEOTIDE SEQUENCE</scope>
    <source>
        <tissue evidence="7">Cladode</tissue>
    </source>
</reference>
<dbReference type="EMBL" id="GISG01202605">
    <property type="protein sequence ID" value="MBA4659011.1"/>
    <property type="molecule type" value="Transcribed_RNA"/>
</dbReference>
<evidence type="ECO:0000256" key="4">
    <source>
        <dbReference type="ARBA" id="ARBA00022737"/>
    </source>
</evidence>
<dbReference type="PANTHER" id="PTHR11024">
    <property type="entry name" value="NUCLEAR PORE COMPLEX PROTEIN SEC13 / SEH1 FAMILY MEMBER"/>
    <property type="match status" value="1"/>
</dbReference>
<keyword evidence="5" id="KW-0653">Protein transport</keyword>
<name>A0A7C9A6J4_OPUST</name>